<reference evidence="2 3" key="2">
    <citation type="submission" date="2014-03" db="EMBL/GenBank/DDBJ databases">
        <title>The Genome Sequence of Anncaliia algerae insect isolate PRA339.</title>
        <authorList>
            <consortium name="The Broad Institute Genome Sequencing Platform"/>
            <consortium name="The Broad Institute Genome Sequencing Center for Infectious Disease"/>
            <person name="Cuomo C."/>
            <person name="Becnel J."/>
            <person name="Sanscrainte N."/>
            <person name="Walker B."/>
            <person name="Young S.K."/>
            <person name="Zeng Q."/>
            <person name="Gargeya S."/>
            <person name="Fitzgerald M."/>
            <person name="Haas B."/>
            <person name="Abouelleil A."/>
            <person name="Alvarado L."/>
            <person name="Arachchi H.M."/>
            <person name="Berlin A.M."/>
            <person name="Chapman S.B."/>
            <person name="Dewar J."/>
            <person name="Goldberg J."/>
            <person name="Griggs A."/>
            <person name="Gujja S."/>
            <person name="Hansen M."/>
            <person name="Howarth C."/>
            <person name="Imamovic A."/>
            <person name="Larimer J."/>
            <person name="McCowan C."/>
            <person name="Murphy C."/>
            <person name="Neiman D."/>
            <person name="Pearson M."/>
            <person name="Priest M."/>
            <person name="Roberts A."/>
            <person name="Saif S."/>
            <person name="Shea T."/>
            <person name="Sisk P."/>
            <person name="Sykes S."/>
            <person name="Wortman J."/>
            <person name="Nusbaum C."/>
            <person name="Birren B."/>
        </authorList>
    </citation>
    <scope>NUCLEOTIDE SEQUENCE [LARGE SCALE GENOMIC DNA]</scope>
    <source>
        <strain evidence="2 3">PRA339</strain>
    </source>
</reference>
<accession>A0A059F4C6</accession>
<dbReference type="Pfam" id="PF04468">
    <property type="entry name" value="PSP1"/>
    <property type="match status" value="1"/>
</dbReference>
<gene>
    <name evidence="2" type="ORF">H312_00725</name>
</gene>
<sequence length="307" mass="36763">MKNNLLSRKFENKIWLETDEKWNYKDNPVNIADWRIVGSSMFNKFSPTKNNELLLGQDGKQREEIVISGMNIEIIEPRNEEIESKEQVLYYKDDNENENIKEDEKQSSTVIIKGPKKTYTLSIKDSKKYTENKFVLDYHIFQEFYFYIIEFESKRLDIGFTKLDIEIDSYVILEADRGEDCGKIISSTNIDKYMNLLESYSLSEEIVPKKIIRIATNDDLKVLEKKKRLETDALKYCIDNNYLDMDIVSCEYQWDMKKLTFFFMSKDRVDFRDLVKDLYKTYKTRIWMCCVEKTRNWCLKSLVERNK</sequence>
<dbReference type="Proteomes" id="UP000030655">
    <property type="component" value="Unassembled WGS sequence"/>
</dbReference>
<dbReference type="GO" id="GO:0005737">
    <property type="term" value="C:cytoplasm"/>
    <property type="evidence" value="ECO:0007669"/>
    <property type="project" value="TreeGrafter"/>
</dbReference>
<dbReference type="AlphaFoldDB" id="A0A059F4C6"/>
<dbReference type="OrthoDB" id="243127at2759"/>
<evidence type="ECO:0000259" key="1">
    <source>
        <dbReference type="PROSITE" id="PS51411"/>
    </source>
</evidence>
<keyword evidence="3" id="KW-1185">Reference proteome</keyword>
<dbReference type="InterPro" id="IPR047767">
    <property type="entry name" value="PSP1-like"/>
</dbReference>
<evidence type="ECO:0000313" key="2">
    <source>
        <dbReference type="EMBL" id="KCZ81826.1"/>
    </source>
</evidence>
<proteinExistence type="predicted"/>
<protein>
    <recommendedName>
        <fullName evidence="1">PSP1 C-terminal domain-containing protein</fullName>
    </recommendedName>
</protein>
<dbReference type="PANTHER" id="PTHR43830">
    <property type="entry name" value="PROTEIN PSP1"/>
    <property type="match status" value="1"/>
</dbReference>
<dbReference type="PROSITE" id="PS51411">
    <property type="entry name" value="PSP1_C"/>
    <property type="match status" value="1"/>
</dbReference>
<dbReference type="VEuPathDB" id="MicrosporidiaDB:H312_00725"/>
<dbReference type="PANTHER" id="PTHR43830:SF3">
    <property type="entry name" value="PROTEIN PSP1"/>
    <property type="match status" value="1"/>
</dbReference>
<dbReference type="NCBIfam" id="NF041131">
    <property type="entry name" value="RicT_YaaT_fam"/>
    <property type="match status" value="1"/>
</dbReference>
<reference evidence="3" key="1">
    <citation type="submission" date="2013-02" db="EMBL/GenBank/DDBJ databases">
        <authorList>
            <consortium name="The Broad Institute Genome Sequencing Platform"/>
            <person name="Cuomo C."/>
            <person name="Becnel J."/>
            <person name="Sanscrainte N."/>
            <person name="Walker B."/>
            <person name="Young S.K."/>
            <person name="Zeng Q."/>
            <person name="Gargeya S."/>
            <person name="Fitzgerald M."/>
            <person name="Haas B."/>
            <person name="Abouelleil A."/>
            <person name="Alvarado L."/>
            <person name="Arachchi H.M."/>
            <person name="Berlin A.M."/>
            <person name="Chapman S.B."/>
            <person name="Dewar J."/>
            <person name="Goldberg J."/>
            <person name="Griggs A."/>
            <person name="Gujja S."/>
            <person name="Hansen M."/>
            <person name="Howarth C."/>
            <person name="Imamovic A."/>
            <person name="Larimer J."/>
            <person name="McCowan C."/>
            <person name="Murphy C."/>
            <person name="Neiman D."/>
            <person name="Pearson M."/>
            <person name="Priest M."/>
            <person name="Roberts A."/>
            <person name="Saif S."/>
            <person name="Shea T."/>
            <person name="Sisk P."/>
            <person name="Sykes S."/>
            <person name="Wortman J."/>
            <person name="Nusbaum C."/>
            <person name="Birren B."/>
        </authorList>
    </citation>
    <scope>NUCLEOTIDE SEQUENCE [LARGE SCALE GENOMIC DNA]</scope>
    <source>
        <strain evidence="3">PRA339</strain>
    </source>
</reference>
<dbReference type="InterPro" id="IPR007557">
    <property type="entry name" value="PSP1_C"/>
</dbReference>
<dbReference type="EMBL" id="KK365136">
    <property type="protein sequence ID" value="KCZ81826.1"/>
    <property type="molecule type" value="Genomic_DNA"/>
</dbReference>
<dbReference type="STRING" id="1288291.A0A059F4C6"/>
<dbReference type="HOGENOM" id="CLU_080493_1_0_1"/>
<name>A0A059F4C6_9MICR</name>
<feature type="domain" description="PSP1 C-terminal" evidence="1">
    <location>
        <begin position="209"/>
        <end position="291"/>
    </location>
</feature>
<organism evidence="2 3">
    <name type="scientific">Anncaliia algerae PRA339</name>
    <dbReference type="NCBI Taxonomy" id="1288291"/>
    <lineage>
        <taxon>Eukaryota</taxon>
        <taxon>Fungi</taxon>
        <taxon>Fungi incertae sedis</taxon>
        <taxon>Microsporidia</taxon>
        <taxon>Tubulinosematoidea</taxon>
        <taxon>Tubulinosematidae</taxon>
        <taxon>Anncaliia</taxon>
    </lineage>
</organism>
<evidence type="ECO:0000313" key="3">
    <source>
        <dbReference type="Proteomes" id="UP000030655"/>
    </source>
</evidence>